<accession>A0A0L6VCA8</accession>
<reference evidence="3 4" key="1">
    <citation type="submission" date="2015-08" db="EMBL/GenBank/DDBJ databases">
        <title>Next Generation Sequencing and Analysis of the Genome of Puccinia sorghi L Schw, the Causal Agent of Maize Common Rust.</title>
        <authorList>
            <person name="Rochi L."/>
            <person name="Burguener G."/>
            <person name="Darino M."/>
            <person name="Turjanski A."/>
            <person name="Kreff E."/>
            <person name="Dieguez M.J."/>
            <person name="Sacco F."/>
        </authorList>
    </citation>
    <scope>NUCLEOTIDE SEQUENCE [LARGE SCALE GENOMIC DNA]</scope>
    <source>
        <strain evidence="3 4">RO10H11247</strain>
    </source>
</reference>
<dbReference type="AlphaFoldDB" id="A0A0L6VCA8"/>
<keyword evidence="4" id="KW-1185">Reference proteome</keyword>
<feature type="region of interest" description="Disordered" evidence="1">
    <location>
        <begin position="322"/>
        <end position="381"/>
    </location>
</feature>
<dbReference type="STRING" id="27349.A0A0L6VCA8"/>
<evidence type="ECO:0000313" key="4">
    <source>
        <dbReference type="Proteomes" id="UP000037035"/>
    </source>
</evidence>
<sequence>MTSSNSNTDTEGTTKRTLRKWRYDSLEEIRSIYRAATKAFLLNHHRQVWHSLSLGLNRIHSLLIIPTTAPLELEATTTTLWWLNTPTTLSSSASIDSTIDLQLHQLARKFHILRITFLTAILQNSPLVLSLIRPSSSSPLPDDPSSEQLSQEQLVQLTSFLTLNRQPDLFLRRLLITIIPNDQLREPGRDDAHPTADELLQIHPSILTAIGLASIKLGVPETGKELIERWFSAVQSLNLCFVLHPKPSLQNSSPQLGLSSDLRICYQNLIQIYAIHILGPLDLWPFAIDFINSHQSADILPIETVQNIIHAIKTARLQQEQLVKHNKQRQQQRREEKKERQGATQQQQQNKGEPGRAIAGGRSTASKSTDPASGAVATRMTKPNGSVQLVAEEHPSSHPVSVPSVPSSSSSGFAGLRNHLARFVAADHHHRPSSGLGPMAHSPTNPGTLAQLKLSLSSLLRLPHSSTANNNSLFLLRLRSLKRFGAFLLLLLCFLLRAWFPRSSAVNYPRLSSLLSLAKLVHSKITQVARMAQPDLL</sequence>
<dbReference type="EMBL" id="LAVV01006920">
    <property type="protein sequence ID" value="KNZ57780.1"/>
    <property type="molecule type" value="Genomic_DNA"/>
</dbReference>
<dbReference type="Proteomes" id="UP000037035">
    <property type="component" value="Unassembled WGS sequence"/>
</dbReference>
<protein>
    <submittedName>
        <fullName evidence="3">Uncharacterized protein</fullName>
    </submittedName>
</protein>
<keyword evidence="2" id="KW-1133">Transmembrane helix</keyword>
<evidence type="ECO:0000313" key="3">
    <source>
        <dbReference type="EMBL" id="KNZ57780.1"/>
    </source>
</evidence>
<name>A0A0L6VCA8_9BASI</name>
<comment type="caution">
    <text evidence="3">The sequence shown here is derived from an EMBL/GenBank/DDBJ whole genome shotgun (WGS) entry which is preliminary data.</text>
</comment>
<feature type="compositionally biased region" description="Basic and acidic residues" evidence="1">
    <location>
        <begin position="332"/>
        <end position="341"/>
    </location>
</feature>
<keyword evidence="2" id="KW-0472">Membrane</keyword>
<gene>
    <name evidence="3" type="ORF">VP01_2074g2</name>
</gene>
<dbReference type="OrthoDB" id="3981028at2759"/>
<organism evidence="3 4">
    <name type="scientific">Puccinia sorghi</name>
    <dbReference type="NCBI Taxonomy" id="27349"/>
    <lineage>
        <taxon>Eukaryota</taxon>
        <taxon>Fungi</taxon>
        <taxon>Dikarya</taxon>
        <taxon>Basidiomycota</taxon>
        <taxon>Pucciniomycotina</taxon>
        <taxon>Pucciniomycetes</taxon>
        <taxon>Pucciniales</taxon>
        <taxon>Pucciniaceae</taxon>
        <taxon>Puccinia</taxon>
    </lineage>
</organism>
<evidence type="ECO:0000256" key="1">
    <source>
        <dbReference type="SAM" id="MobiDB-lite"/>
    </source>
</evidence>
<evidence type="ECO:0000256" key="2">
    <source>
        <dbReference type="SAM" id="Phobius"/>
    </source>
</evidence>
<dbReference type="VEuPathDB" id="FungiDB:VP01_2074g2"/>
<feature type="transmembrane region" description="Helical" evidence="2">
    <location>
        <begin position="484"/>
        <end position="500"/>
    </location>
</feature>
<keyword evidence="2" id="KW-0812">Transmembrane</keyword>
<proteinExistence type="predicted"/>